<dbReference type="AlphaFoldDB" id="A0AAD3TWY0"/>
<organism evidence="2 3">
    <name type="scientific">Cutaneotrichosporon spelunceum</name>
    <dbReference type="NCBI Taxonomy" id="1672016"/>
    <lineage>
        <taxon>Eukaryota</taxon>
        <taxon>Fungi</taxon>
        <taxon>Dikarya</taxon>
        <taxon>Basidiomycota</taxon>
        <taxon>Agaricomycotina</taxon>
        <taxon>Tremellomycetes</taxon>
        <taxon>Trichosporonales</taxon>
        <taxon>Trichosporonaceae</taxon>
        <taxon>Cutaneotrichosporon</taxon>
    </lineage>
</organism>
<gene>
    <name evidence="2" type="ORF">CspeluHIS016_0501280</name>
</gene>
<name>A0AAD3TWY0_9TREE</name>
<dbReference type="PANTHER" id="PTHR21054">
    <property type="entry name" value="ZINC METALLOPROTEINASE-RELATED"/>
    <property type="match status" value="1"/>
</dbReference>
<dbReference type="InterPro" id="IPR036404">
    <property type="entry name" value="Jacalin-like_lectin_dom_sf"/>
</dbReference>
<evidence type="ECO:0000313" key="3">
    <source>
        <dbReference type="Proteomes" id="UP001222932"/>
    </source>
</evidence>
<sequence>MSGITVQTPSPSAPVHSHLALIIGQISPAPPYGSSVTVTASPHPSVRFPVHPNGRFKALAPLTPGENGVRIECGEQSTTHPIFYQPLQTRPISLIIVAARDSPLRFDDVCPTNLDMAVRRLRMAAYLWQAYTAEQMVRAGFGPRTFQFETEWGVDTVSQAGVQAQIPKVTLVRSGHSMADIRDKNRAQQGSGSATQDLYGMMREAVENAPEFRGRAGVQAAVLIMDATHDRNGLIVGHAALGGANGNLPLAIFGSHTCFSWPETLDQVVPAFLNRGRVDTRHCGIDAEGKDYGMAAQVGIGAMMHEVGHMLTCPHQNYGVMLRDYTRLAESFIALQEDDRNECKWHRLDTLRFLSHPSFALPKDKPLPATKGAILVTAATDGLQIFAPSSTLLAIEYRKPGKETADPWDDLIGQERNTYGIARQTLHGFDRITVLASDGGKLDDFGITNIWPSRAGVLRSPPFGSENGRAEAIAVPPNLQRIRVYCGAALDGLELDGALFGKRGGSPKDWPLRPGETVMGINVRHGAWMDGIQFVTTQRTSPWFGSQGGGPGEARVPSGYRWSGVYGHVGQWCQGIGFEFEPIGAQYAAPEPSGQEQWHASGGGVRHGIEAKVKSKLKSFFG</sequence>
<dbReference type="InterPro" id="IPR021917">
    <property type="entry name" value="Unchr_Zn-peptidase-like"/>
</dbReference>
<dbReference type="SUPFAM" id="SSF51101">
    <property type="entry name" value="Mannose-binding lectins"/>
    <property type="match status" value="1"/>
</dbReference>
<protein>
    <recommendedName>
        <fullName evidence="1">Jacalin-type lectin domain-containing protein</fullName>
    </recommendedName>
</protein>
<reference evidence="2" key="2">
    <citation type="submission" date="2023-06" db="EMBL/GenBank/DDBJ databases">
        <authorList>
            <person name="Kobayashi Y."/>
            <person name="Kayamori A."/>
            <person name="Aoki K."/>
            <person name="Shiwa Y."/>
            <person name="Fujita N."/>
            <person name="Sugita T."/>
            <person name="Iwasaki W."/>
            <person name="Tanaka N."/>
            <person name="Takashima M."/>
        </authorList>
    </citation>
    <scope>NUCLEOTIDE SEQUENCE</scope>
    <source>
        <strain evidence="2">HIS016</strain>
    </source>
</reference>
<proteinExistence type="predicted"/>
<dbReference type="Proteomes" id="UP001222932">
    <property type="component" value="Unassembled WGS sequence"/>
</dbReference>
<dbReference type="GO" id="GO:0005737">
    <property type="term" value="C:cytoplasm"/>
    <property type="evidence" value="ECO:0007669"/>
    <property type="project" value="TreeGrafter"/>
</dbReference>
<accession>A0AAD3TWY0</accession>
<dbReference type="PANTHER" id="PTHR21054:SF2">
    <property type="entry name" value="MIP04191P"/>
    <property type="match status" value="1"/>
</dbReference>
<evidence type="ECO:0000313" key="2">
    <source>
        <dbReference type="EMBL" id="GMK58096.1"/>
    </source>
</evidence>
<dbReference type="Pfam" id="PF01419">
    <property type="entry name" value="Jacalin"/>
    <property type="match status" value="1"/>
</dbReference>
<dbReference type="PROSITE" id="PS51752">
    <property type="entry name" value="JACALIN_LECTIN"/>
    <property type="match status" value="1"/>
</dbReference>
<evidence type="ECO:0000259" key="1">
    <source>
        <dbReference type="PROSITE" id="PS51752"/>
    </source>
</evidence>
<reference evidence="2" key="1">
    <citation type="journal article" date="2023" name="BMC Genomics">
        <title>Chromosome-level genome assemblies of Cutaneotrichosporon spp. (Trichosporonales, Basidiomycota) reveal imbalanced evolution between nucleotide sequences and chromosome synteny.</title>
        <authorList>
            <person name="Kobayashi Y."/>
            <person name="Kayamori A."/>
            <person name="Aoki K."/>
            <person name="Shiwa Y."/>
            <person name="Matsutani M."/>
            <person name="Fujita N."/>
            <person name="Sugita T."/>
            <person name="Iwasaki W."/>
            <person name="Tanaka N."/>
            <person name="Takashima M."/>
        </authorList>
    </citation>
    <scope>NUCLEOTIDE SEQUENCE</scope>
    <source>
        <strain evidence="2">HIS016</strain>
    </source>
</reference>
<comment type="caution">
    <text evidence="2">The sequence shown here is derived from an EMBL/GenBank/DDBJ whole genome shotgun (WGS) entry which is preliminary data.</text>
</comment>
<dbReference type="Pfam" id="PF12044">
    <property type="entry name" value="Metallopep"/>
    <property type="match status" value="1"/>
</dbReference>
<keyword evidence="3" id="KW-1185">Reference proteome</keyword>
<dbReference type="InterPro" id="IPR053002">
    <property type="entry name" value="Metalloproteinase_M10B"/>
</dbReference>
<dbReference type="EMBL" id="BTCM01000005">
    <property type="protein sequence ID" value="GMK58096.1"/>
    <property type="molecule type" value="Genomic_DNA"/>
</dbReference>
<dbReference type="Gene3D" id="2.100.10.30">
    <property type="entry name" value="Jacalin-like lectin domain"/>
    <property type="match status" value="1"/>
</dbReference>
<feature type="domain" description="Jacalin-type lectin" evidence="1">
    <location>
        <begin position="457"/>
        <end position="582"/>
    </location>
</feature>
<dbReference type="InterPro" id="IPR001229">
    <property type="entry name" value="Jacalin-like_lectin_dom"/>
</dbReference>